<keyword evidence="10" id="KW-0862">Zinc</keyword>
<protein>
    <submittedName>
        <fullName evidence="14">Deacetylase sirtuin-type domain-containing protein</fullName>
    </submittedName>
</protein>
<dbReference type="PANTHER" id="PTHR13598:SF1">
    <property type="entry name" value="AT07567P-RELATED"/>
    <property type="match status" value="1"/>
</dbReference>
<feature type="domain" description="Deacetylase sirtuin-type" evidence="12">
    <location>
        <begin position="1"/>
        <end position="252"/>
    </location>
</feature>
<feature type="binding site" evidence="10">
    <location>
        <position position="102"/>
    </location>
    <ligand>
        <name>Zn(2+)</name>
        <dbReference type="ChEBI" id="CHEBI:29105"/>
    </ligand>
</feature>
<dbReference type="GO" id="GO:0070403">
    <property type="term" value="F:NAD+ binding"/>
    <property type="evidence" value="ECO:0007669"/>
    <property type="project" value="InterPro"/>
</dbReference>
<accession>A0A915HHK8</accession>
<reference evidence="14" key="1">
    <citation type="submission" date="2022-11" db="UniProtKB">
        <authorList>
            <consortium name="WormBaseParasite"/>
        </authorList>
    </citation>
    <scope>IDENTIFICATION</scope>
</reference>
<dbReference type="Gene3D" id="3.40.50.1220">
    <property type="entry name" value="TPP-binding domain"/>
    <property type="match status" value="1"/>
</dbReference>
<feature type="binding site" evidence="10">
    <location>
        <position position="129"/>
    </location>
    <ligand>
        <name>Zn(2+)</name>
        <dbReference type="ChEBI" id="CHEBI:29105"/>
    </ligand>
</feature>
<feature type="transmembrane region" description="Helical" evidence="11">
    <location>
        <begin position="435"/>
        <end position="453"/>
    </location>
</feature>
<dbReference type="Proteomes" id="UP000887565">
    <property type="component" value="Unplaced"/>
</dbReference>
<feature type="active site" description="Proton acceptor" evidence="10">
    <location>
        <position position="94"/>
    </location>
</feature>
<dbReference type="GO" id="GO:0046872">
    <property type="term" value="F:metal ion binding"/>
    <property type="evidence" value="ECO:0007669"/>
    <property type="project" value="UniProtKB-KW"/>
</dbReference>
<feature type="transmembrane region" description="Helical" evidence="11">
    <location>
        <begin position="342"/>
        <end position="360"/>
    </location>
</feature>
<keyword evidence="8 11" id="KW-0472">Membrane</keyword>
<keyword evidence="4 11" id="KW-0812">Transmembrane</keyword>
<dbReference type="PANTHER" id="PTHR13598">
    <property type="entry name" value="AT07567P-RELATED"/>
    <property type="match status" value="1"/>
</dbReference>
<evidence type="ECO:0000313" key="13">
    <source>
        <dbReference type="Proteomes" id="UP000887565"/>
    </source>
</evidence>
<dbReference type="InterPro" id="IPR029035">
    <property type="entry name" value="DHS-like_NAD/FAD-binding_dom"/>
</dbReference>
<dbReference type="InterPro" id="IPR003000">
    <property type="entry name" value="Sirtuin"/>
</dbReference>
<evidence type="ECO:0000256" key="8">
    <source>
        <dbReference type="ARBA" id="ARBA00023136"/>
    </source>
</evidence>
<dbReference type="WBParaSite" id="nRc.2.0.1.t01487-RA">
    <property type="protein sequence ID" value="nRc.2.0.1.t01487-RA"/>
    <property type="gene ID" value="nRc.2.0.1.g01487"/>
</dbReference>
<feature type="transmembrane region" description="Helical" evidence="11">
    <location>
        <begin position="402"/>
        <end position="423"/>
    </location>
</feature>
<dbReference type="PROSITE" id="PS50305">
    <property type="entry name" value="SIRTUIN"/>
    <property type="match status" value="1"/>
</dbReference>
<evidence type="ECO:0000256" key="4">
    <source>
        <dbReference type="ARBA" id="ARBA00022692"/>
    </source>
</evidence>
<keyword evidence="7" id="KW-0520">NAD</keyword>
<evidence type="ECO:0000256" key="6">
    <source>
        <dbReference type="ARBA" id="ARBA00022989"/>
    </source>
</evidence>
<evidence type="ECO:0000256" key="2">
    <source>
        <dbReference type="ARBA" id="ARBA00005748"/>
    </source>
</evidence>
<feature type="transmembrane region" description="Helical" evidence="11">
    <location>
        <begin position="488"/>
        <end position="511"/>
    </location>
</feature>
<name>A0A915HHK8_ROMCU</name>
<dbReference type="Pfam" id="PF02146">
    <property type="entry name" value="SIR2"/>
    <property type="match status" value="2"/>
</dbReference>
<keyword evidence="9" id="KW-0539">Nucleus</keyword>
<sequence>MIEKFKKIADFIRSGLCSKVIVMAGAGISTPSGLPDFRSKGGVFDQVMRNFDLPYPESVFDIFYFRRDPRIFFQLAKSLYPDVGIDPENLIEAHGSFATASCITCGTKYNAAEIKEQIFGDEIPKCRKCFSIVKPNIIFYGENLPRRFMLYLNDVQEASLLIVIGTSLEVYPFAAIADELPQDTPRLLLNQKKVGSFVTDPRENDVVIEGNHEREPNLFLIEMSGISTVLFCMSALSSSICSGMRYETLKALNSSLNRRPAKMNVDLDVWIYRDLIIYQNQNKTDMIETFENGQRLFGFLQKWSFWRSTKVNPFLDTYIGVETDKEYDIRLNVKCKLFQCDLFLDLWLTGIFILGLFLFVSAKKLSRNVMAFYVGGSSVGLLLSVLLVLFVIYRFLPHKRTVVLASALTGAASVNCYILFALWKNLFTILKNYQRYFAIYTITVSAFSFAVCYKFGPPKDMKSKNLIQWSIQVLGLVLVYYSCQIESIAYAVMVTTLFCYYCQNYVFYCLMRIRNRYFPPKLRFLTEEEYIEQGSVETQKALSALREYCRSPKCDAWNITSRLKSPMSGDSHLNDDELLNYDTFSPELKDDDDSSFSSTSSLNGDIFDSRLTKNFNSRSANRSAISINNLHGDNNRSFKFSSTPIDRPTTTNKNGRHFPDSANCVSNFDSQEKARVFRRRTTVMENRSFFSPSGRYYQDMIDK</sequence>
<dbReference type="InterPro" id="IPR026590">
    <property type="entry name" value="Ssirtuin_cat_dom"/>
</dbReference>
<proteinExistence type="inferred from homology"/>
<comment type="subcellular location">
    <subcellularLocation>
        <location evidence="1">Nucleus inner membrane</location>
        <topology evidence="1">Multi-pass membrane protein</topology>
        <orientation evidence="1">Nucleoplasmic side</orientation>
    </subcellularLocation>
</comment>
<dbReference type="InterPro" id="IPR019358">
    <property type="entry name" value="NEMP_fam"/>
</dbReference>
<feature type="transmembrane region" description="Helical" evidence="11">
    <location>
        <begin position="372"/>
        <end position="395"/>
    </location>
</feature>
<evidence type="ECO:0000256" key="5">
    <source>
        <dbReference type="ARBA" id="ARBA00022729"/>
    </source>
</evidence>
<evidence type="ECO:0000256" key="1">
    <source>
        <dbReference type="ARBA" id="ARBA00004575"/>
    </source>
</evidence>
<dbReference type="SUPFAM" id="SSF52467">
    <property type="entry name" value="DHS-like NAD/FAD-binding domain"/>
    <property type="match status" value="1"/>
</dbReference>
<dbReference type="Pfam" id="PF10225">
    <property type="entry name" value="NEMP"/>
    <property type="match status" value="1"/>
</dbReference>
<feature type="binding site" evidence="10">
    <location>
        <position position="126"/>
    </location>
    <ligand>
        <name>Zn(2+)</name>
        <dbReference type="ChEBI" id="CHEBI:29105"/>
    </ligand>
</feature>
<evidence type="ECO:0000256" key="10">
    <source>
        <dbReference type="PROSITE-ProRule" id="PRU00236"/>
    </source>
</evidence>
<evidence type="ECO:0000256" key="7">
    <source>
        <dbReference type="ARBA" id="ARBA00023027"/>
    </source>
</evidence>
<dbReference type="GO" id="GO:0016740">
    <property type="term" value="F:transferase activity"/>
    <property type="evidence" value="ECO:0007669"/>
    <property type="project" value="UniProtKB-KW"/>
</dbReference>
<evidence type="ECO:0000256" key="11">
    <source>
        <dbReference type="SAM" id="Phobius"/>
    </source>
</evidence>
<keyword evidence="13" id="KW-1185">Reference proteome</keyword>
<dbReference type="GO" id="GO:0005637">
    <property type="term" value="C:nuclear inner membrane"/>
    <property type="evidence" value="ECO:0007669"/>
    <property type="project" value="UniProtKB-SubCell"/>
</dbReference>
<keyword evidence="3" id="KW-0808">Transferase</keyword>
<dbReference type="AlphaFoldDB" id="A0A915HHK8"/>
<evidence type="ECO:0000256" key="9">
    <source>
        <dbReference type="ARBA" id="ARBA00023242"/>
    </source>
</evidence>
<feature type="binding site" evidence="10">
    <location>
        <position position="105"/>
    </location>
    <ligand>
        <name>Zn(2+)</name>
        <dbReference type="ChEBI" id="CHEBI:29105"/>
    </ligand>
</feature>
<keyword evidence="10" id="KW-0479">Metal-binding</keyword>
<comment type="similarity">
    <text evidence="2">Belongs to the NEMP family.</text>
</comment>
<keyword evidence="5" id="KW-0732">Signal</keyword>
<evidence type="ECO:0000256" key="3">
    <source>
        <dbReference type="ARBA" id="ARBA00022679"/>
    </source>
</evidence>
<evidence type="ECO:0000259" key="12">
    <source>
        <dbReference type="PROSITE" id="PS50305"/>
    </source>
</evidence>
<evidence type="ECO:0000313" key="14">
    <source>
        <dbReference type="WBParaSite" id="nRc.2.0.1.t01487-RA"/>
    </source>
</evidence>
<keyword evidence="6 11" id="KW-1133">Transmembrane helix</keyword>
<organism evidence="13 14">
    <name type="scientific">Romanomermis culicivorax</name>
    <name type="common">Nematode worm</name>
    <dbReference type="NCBI Taxonomy" id="13658"/>
    <lineage>
        <taxon>Eukaryota</taxon>
        <taxon>Metazoa</taxon>
        <taxon>Ecdysozoa</taxon>
        <taxon>Nematoda</taxon>
        <taxon>Enoplea</taxon>
        <taxon>Dorylaimia</taxon>
        <taxon>Mermithida</taxon>
        <taxon>Mermithoidea</taxon>
        <taxon>Mermithidae</taxon>
        <taxon>Romanomermis</taxon>
    </lineage>
</organism>